<keyword evidence="15" id="KW-1185">Reference proteome</keyword>
<feature type="compositionally biased region" description="Basic residues" evidence="12">
    <location>
        <begin position="161"/>
        <end position="170"/>
    </location>
</feature>
<reference evidence="14 15" key="2">
    <citation type="journal article" date="2023" name="Mol. Biol. Evol.">
        <title>Genomics of Secondarily Temperate Adaptation in the Only Non-Antarctic Icefish.</title>
        <authorList>
            <person name="Rivera-Colon A.G."/>
            <person name="Rayamajhi N."/>
            <person name="Minhas B.F."/>
            <person name="Madrigal G."/>
            <person name="Bilyk K.T."/>
            <person name="Yoon V."/>
            <person name="Hune M."/>
            <person name="Gregory S."/>
            <person name="Cheng C.H.C."/>
            <person name="Catchen J.M."/>
        </authorList>
    </citation>
    <scope>NUCLEOTIDE SEQUENCE [LARGE SCALE GENOMIC DNA]</scope>
    <source>
        <strain evidence="14">JMC-PN-2008</strain>
    </source>
</reference>
<keyword evidence="3" id="KW-0479">Metal-binding</keyword>
<evidence type="ECO:0000256" key="11">
    <source>
        <dbReference type="PROSITE-ProRule" id="PRU00042"/>
    </source>
</evidence>
<feature type="compositionally biased region" description="Low complexity" evidence="12">
    <location>
        <begin position="149"/>
        <end position="160"/>
    </location>
</feature>
<evidence type="ECO:0000256" key="2">
    <source>
        <dbReference type="ARBA" id="ARBA00004123"/>
    </source>
</evidence>
<evidence type="ECO:0000313" key="14">
    <source>
        <dbReference type="EMBL" id="KAK5854438.1"/>
    </source>
</evidence>
<dbReference type="FunFam" id="3.30.160.60:FF:000671">
    <property type="entry name" value="Zinc finger protein 26"/>
    <property type="match status" value="1"/>
</dbReference>
<dbReference type="FunFam" id="3.30.160.60:FF:000446">
    <property type="entry name" value="Zinc finger protein"/>
    <property type="match status" value="1"/>
</dbReference>
<dbReference type="AlphaFoldDB" id="A0AAN8AGL3"/>
<accession>A0AAN8AGL3</accession>
<dbReference type="FunFam" id="3.30.160.60:FF:000363">
    <property type="entry name" value="Zinc finger protein 239"/>
    <property type="match status" value="1"/>
</dbReference>
<evidence type="ECO:0000256" key="7">
    <source>
        <dbReference type="ARBA" id="ARBA00023015"/>
    </source>
</evidence>
<dbReference type="GO" id="GO:0010468">
    <property type="term" value="P:regulation of gene expression"/>
    <property type="evidence" value="ECO:0007669"/>
    <property type="project" value="TreeGrafter"/>
</dbReference>
<dbReference type="SMART" id="SM00355">
    <property type="entry name" value="ZnF_C2H2"/>
    <property type="match status" value="7"/>
</dbReference>
<evidence type="ECO:0000256" key="12">
    <source>
        <dbReference type="SAM" id="MobiDB-lite"/>
    </source>
</evidence>
<feature type="domain" description="C2H2-type" evidence="13">
    <location>
        <begin position="294"/>
        <end position="321"/>
    </location>
</feature>
<evidence type="ECO:0000256" key="9">
    <source>
        <dbReference type="ARBA" id="ARBA00023163"/>
    </source>
</evidence>
<proteinExistence type="predicted"/>
<keyword evidence="8" id="KW-0238">DNA-binding</keyword>
<keyword evidence="6" id="KW-0862">Zinc</keyword>
<feature type="domain" description="C2H2-type" evidence="13">
    <location>
        <begin position="210"/>
        <end position="237"/>
    </location>
</feature>
<evidence type="ECO:0000256" key="3">
    <source>
        <dbReference type="ARBA" id="ARBA00022723"/>
    </source>
</evidence>
<evidence type="ECO:0000259" key="13">
    <source>
        <dbReference type="PROSITE" id="PS50157"/>
    </source>
</evidence>
<dbReference type="Gene3D" id="3.30.160.60">
    <property type="entry name" value="Classic Zinc Finger"/>
    <property type="match status" value="5"/>
</dbReference>
<comment type="subcellular location">
    <subcellularLocation>
        <location evidence="2">Nucleus</location>
    </subcellularLocation>
</comment>
<dbReference type="Pfam" id="PF13912">
    <property type="entry name" value="zf-C2H2_6"/>
    <property type="match status" value="1"/>
</dbReference>
<dbReference type="InterPro" id="IPR013087">
    <property type="entry name" value="Znf_C2H2_type"/>
</dbReference>
<dbReference type="Pfam" id="PF00096">
    <property type="entry name" value="zf-C2H2"/>
    <property type="match status" value="2"/>
</dbReference>
<dbReference type="EMBL" id="JAUZQC010000019">
    <property type="protein sequence ID" value="KAK5854438.1"/>
    <property type="molecule type" value="Genomic_DNA"/>
</dbReference>
<dbReference type="Proteomes" id="UP001346869">
    <property type="component" value="Unassembled WGS sequence"/>
</dbReference>
<protein>
    <recommendedName>
        <fullName evidence="13">C2H2-type domain-containing protein</fullName>
    </recommendedName>
</protein>
<dbReference type="GO" id="GO:0003677">
    <property type="term" value="F:DNA binding"/>
    <property type="evidence" value="ECO:0007669"/>
    <property type="project" value="UniProtKB-KW"/>
</dbReference>
<dbReference type="SUPFAM" id="SSF57667">
    <property type="entry name" value="beta-beta-alpha zinc fingers"/>
    <property type="match status" value="2"/>
</dbReference>
<evidence type="ECO:0000256" key="8">
    <source>
        <dbReference type="ARBA" id="ARBA00023125"/>
    </source>
</evidence>
<keyword evidence="7" id="KW-0805">Transcription regulation</keyword>
<dbReference type="InterPro" id="IPR036236">
    <property type="entry name" value="Znf_C2H2_sf"/>
</dbReference>
<organism evidence="14 15">
    <name type="scientific">Eleginops maclovinus</name>
    <name type="common">Patagonian blennie</name>
    <name type="synonym">Eleginus maclovinus</name>
    <dbReference type="NCBI Taxonomy" id="56733"/>
    <lineage>
        <taxon>Eukaryota</taxon>
        <taxon>Metazoa</taxon>
        <taxon>Chordata</taxon>
        <taxon>Craniata</taxon>
        <taxon>Vertebrata</taxon>
        <taxon>Euteleostomi</taxon>
        <taxon>Actinopterygii</taxon>
        <taxon>Neopterygii</taxon>
        <taxon>Teleostei</taxon>
        <taxon>Neoteleostei</taxon>
        <taxon>Acanthomorphata</taxon>
        <taxon>Eupercaria</taxon>
        <taxon>Perciformes</taxon>
        <taxon>Notothenioidei</taxon>
        <taxon>Eleginopidae</taxon>
        <taxon>Eleginops</taxon>
    </lineage>
</organism>
<feature type="domain" description="C2H2-type" evidence="13">
    <location>
        <begin position="238"/>
        <end position="266"/>
    </location>
</feature>
<evidence type="ECO:0000256" key="10">
    <source>
        <dbReference type="ARBA" id="ARBA00023242"/>
    </source>
</evidence>
<name>A0AAN8AGL3_ELEMC</name>
<keyword evidence="4" id="KW-0677">Repeat</keyword>
<evidence type="ECO:0000256" key="4">
    <source>
        <dbReference type="ARBA" id="ARBA00022737"/>
    </source>
</evidence>
<feature type="domain" description="C2H2-type" evidence="13">
    <location>
        <begin position="322"/>
        <end position="349"/>
    </location>
</feature>
<sequence>MSDLKSFKAELTGIVSSLARALLTEICSAAERVSVSKHNPEEEDQLSTLLDALCEEAVENILKTLHLRDQPEEGGLMETRGGGGELPPAEQSYILVLGSAAADCSQLLSLQSQATAKANGDANAKAENQTVCVDPPPQAEIPDHEYALSSPPAAATASRSQRQRCRSRRRSSPDTSQSQAAGSPPLPCPQCRMLLPSAERLSEHQRKAHPACSLCGAAFSGILRLREHQRSEHGLLPFSCSFCSKSFNHKAHRELHEKARHTGEKSYHCDVCGKSYSCVSVLKTHRRTHFDRMFICDVCGKSFFHACHLTRHQLVHGGERPHRCSSCGRGFMQASNLRSHQAAHRGDTQLCSVCGKSYRHLKSHILSLHAAELPPPSEPGCPPLSPASCAAEHCPPPSQLREHQRSLSAEKPFSCDVGRKSFLRAHLQTRAHQTPDPSP</sequence>
<evidence type="ECO:0000256" key="6">
    <source>
        <dbReference type="ARBA" id="ARBA00022833"/>
    </source>
</evidence>
<evidence type="ECO:0000256" key="1">
    <source>
        <dbReference type="ARBA" id="ARBA00003767"/>
    </source>
</evidence>
<dbReference type="InterPro" id="IPR050331">
    <property type="entry name" value="Zinc_finger"/>
</dbReference>
<keyword evidence="10" id="KW-0539">Nucleus</keyword>
<dbReference type="PANTHER" id="PTHR16515">
    <property type="entry name" value="PR DOMAIN ZINC FINGER PROTEIN"/>
    <property type="match status" value="1"/>
</dbReference>
<dbReference type="GO" id="GO:0005634">
    <property type="term" value="C:nucleus"/>
    <property type="evidence" value="ECO:0007669"/>
    <property type="project" value="UniProtKB-SubCell"/>
</dbReference>
<dbReference type="GO" id="GO:0008270">
    <property type="term" value="F:zinc ion binding"/>
    <property type="evidence" value="ECO:0007669"/>
    <property type="project" value="UniProtKB-KW"/>
</dbReference>
<evidence type="ECO:0000256" key="5">
    <source>
        <dbReference type="ARBA" id="ARBA00022771"/>
    </source>
</evidence>
<feature type="domain" description="C2H2-type" evidence="13">
    <location>
        <begin position="267"/>
        <end position="289"/>
    </location>
</feature>
<keyword evidence="9" id="KW-0804">Transcription</keyword>
<reference evidence="14 15" key="1">
    <citation type="journal article" date="2023" name="Genes (Basel)">
        <title>Chromosome-Level Genome Assembly and Circadian Gene Repertoire of the Patagonia Blennie Eleginops maclovinus-The Closest Ancestral Proxy of Antarctic Cryonotothenioids.</title>
        <authorList>
            <person name="Cheng C.C."/>
            <person name="Rivera-Colon A.G."/>
            <person name="Minhas B.F."/>
            <person name="Wilson L."/>
            <person name="Rayamajhi N."/>
            <person name="Vargas-Chacoff L."/>
            <person name="Catchen J.M."/>
        </authorList>
    </citation>
    <scope>NUCLEOTIDE SEQUENCE [LARGE SCALE GENOMIC DNA]</scope>
    <source>
        <strain evidence="14">JMC-PN-2008</strain>
    </source>
</reference>
<feature type="region of interest" description="Disordered" evidence="12">
    <location>
        <begin position="121"/>
        <end position="187"/>
    </location>
</feature>
<comment type="caution">
    <text evidence="14">The sequence shown here is derived from an EMBL/GenBank/DDBJ whole genome shotgun (WGS) entry which is preliminary data.</text>
</comment>
<keyword evidence="5 11" id="KW-0863">Zinc-finger</keyword>
<dbReference type="PROSITE" id="PS00028">
    <property type="entry name" value="ZINC_FINGER_C2H2_1"/>
    <property type="match status" value="5"/>
</dbReference>
<dbReference type="PANTHER" id="PTHR16515:SF57">
    <property type="entry name" value="ZINC FINGER PROTEIN 154-LIKE"/>
    <property type="match status" value="1"/>
</dbReference>
<evidence type="ECO:0000313" key="15">
    <source>
        <dbReference type="Proteomes" id="UP001346869"/>
    </source>
</evidence>
<dbReference type="PROSITE" id="PS50157">
    <property type="entry name" value="ZINC_FINGER_C2H2_2"/>
    <property type="match status" value="5"/>
</dbReference>
<comment type="function">
    <text evidence="1">May be involved in transcriptional regulation.</text>
</comment>
<gene>
    <name evidence="14" type="ORF">PBY51_015507</name>
</gene>